<evidence type="ECO:0000313" key="11">
    <source>
        <dbReference type="EMBL" id="OCK77378.1"/>
    </source>
</evidence>
<gene>
    <name evidence="11" type="ORF">K432DRAFT_407367</name>
</gene>
<dbReference type="GO" id="GO:0008320">
    <property type="term" value="F:protein transmembrane transporter activity"/>
    <property type="evidence" value="ECO:0007669"/>
    <property type="project" value="TreeGrafter"/>
</dbReference>
<comment type="similarity">
    <text evidence="9">Belongs to the Tom5 family.</text>
</comment>
<proteinExistence type="inferred from homology"/>
<protein>
    <recommendedName>
        <fullName evidence="13">Mitochondrial outer membrane translocase complex, subunit Tom5</fullName>
    </recommendedName>
</protein>
<evidence type="ECO:0008006" key="13">
    <source>
        <dbReference type="Google" id="ProtNLM"/>
    </source>
</evidence>
<dbReference type="InterPro" id="IPR019603">
    <property type="entry name" value="Tom5"/>
</dbReference>
<evidence type="ECO:0000256" key="5">
    <source>
        <dbReference type="ARBA" id="ARBA00022927"/>
    </source>
</evidence>
<name>A0A8E2E4Y8_9PEZI</name>
<dbReference type="PANTHER" id="PTHR28188">
    <property type="entry name" value="MITOCHONDRIAL IMPORT RECEPTOR SUBUNIT TOM5"/>
    <property type="match status" value="1"/>
</dbReference>
<accession>A0A8E2E4Y8</accession>
<evidence type="ECO:0000256" key="8">
    <source>
        <dbReference type="ARBA" id="ARBA00023136"/>
    </source>
</evidence>
<dbReference type="GO" id="GO:0006626">
    <property type="term" value="P:protein targeting to mitochondrion"/>
    <property type="evidence" value="ECO:0007669"/>
    <property type="project" value="TreeGrafter"/>
</dbReference>
<reference evidence="11 12" key="1">
    <citation type="journal article" date="2016" name="Nat. Commun.">
        <title>Ectomycorrhizal ecology is imprinted in the genome of the dominant symbiotic fungus Cenococcum geophilum.</title>
        <authorList>
            <consortium name="DOE Joint Genome Institute"/>
            <person name="Peter M."/>
            <person name="Kohler A."/>
            <person name="Ohm R.A."/>
            <person name="Kuo A."/>
            <person name="Krutzmann J."/>
            <person name="Morin E."/>
            <person name="Arend M."/>
            <person name="Barry K.W."/>
            <person name="Binder M."/>
            <person name="Choi C."/>
            <person name="Clum A."/>
            <person name="Copeland A."/>
            <person name="Grisel N."/>
            <person name="Haridas S."/>
            <person name="Kipfer T."/>
            <person name="LaButti K."/>
            <person name="Lindquist E."/>
            <person name="Lipzen A."/>
            <person name="Maire R."/>
            <person name="Meier B."/>
            <person name="Mihaltcheva S."/>
            <person name="Molinier V."/>
            <person name="Murat C."/>
            <person name="Poggeler S."/>
            <person name="Quandt C.A."/>
            <person name="Sperisen C."/>
            <person name="Tritt A."/>
            <person name="Tisserant E."/>
            <person name="Crous P.W."/>
            <person name="Henrissat B."/>
            <person name="Nehls U."/>
            <person name="Egli S."/>
            <person name="Spatafora J.W."/>
            <person name="Grigoriev I.V."/>
            <person name="Martin F.M."/>
        </authorList>
    </citation>
    <scope>NUCLEOTIDE SEQUENCE [LARGE SCALE GENOMIC DNA]</scope>
    <source>
        <strain evidence="11 12">CBS 459.81</strain>
    </source>
</reference>
<keyword evidence="12" id="KW-1185">Reference proteome</keyword>
<keyword evidence="3 10" id="KW-0812">Transmembrane</keyword>
<dbReference type="Proteomes" id="UP000250266">
    <property type="component" value="Unassembled WGS sequence"/>
</dbReference>
<evidence type="ECO:0000256" key="2">
    <source>
        <dbReference type="ARBA" id="ARBA00022448"/>
    </source>
</evidence>
<keyword evidence="8 10" id="KW-0472">Membrane</keyword>
<keyword evidence="6 10" id="KW-1133">Transmembrane helix</keyword>
<evidence type="ECO:0000256" key="1">
    <source>
        <dbReference type="ARBA" id="ARBA00004572"/>
    </source>
</evidence>
<dbReference type="PANTHER" id="PTHR28188:SF1">
    <property type="entry name" value="MITOCHONDRIAL IMPORT RECEPTOR SUBUNIT TOM5"/>
    <property type="match status" value="1"/>
</dbReference>
<dbReference type="Pfam" id="PF10642">
    <property type="entry name" value="Tom5"/>
    <property type="match status" value="1"/>
</dbReference>
<evidence type="ECO:0000313" key="12">
    <source>
        <dbReference type="Proteomes" id="UP000250266"/>
    </source>
</evidence>
<evidence type="ECO:0000256" key="3">
    <source>
        <dbReference type="ARBA" id="ARBA00022692"/>
    </source>
</evidence>
<dbReference type="OrthoDB" id="4150500at2759"/>
<keyword evidence="5" id="KW-0653">Protein transport</keyword>
<feature type="transmembrane region" description="Helical" evidence="10">
    <location>
        <begin position="20"/>
        <end position="42"/>
    </location>
</feature>
<comment type="subcellular location">
    <subcellularLocation>
        <location evidence="1">Mitochondrion outer membrane</location>
        <topology evidence="1">Single-pass membrane protein</topology>
    </subcellularLocation>
</comment>
<evidence type="ECO:0000256" key="10">
    <source>
        <dbReference type="SAM" id="Phobius"/>
    </source>
</evidence>
<evidence type="ECO:0000256" key="9">
    <source>
        <dbReference type="ARBA" id="ARBA00025716"/>
    </source>
</evidence>
<evidence type="ECO:0000256" key="6">
    <source>
        <dbReference type="ARBA" id="ARBA00022989"/>
    </source>
</evidence>
<keyword evidence="4" id="KW-1000">Mitochondrion outer membrane</keyword>
<dbReference type="GO" id="GO:0005742">
    <property type="term" value="C:mitochondrial outer membrane translocase complex"/>
    <property type="evidence" value="ECO:0007669"/>
    <property type="project" value="TreeGrafter"/>
</dbReference>
<keyword evidence="7" id="KW-0496">Mitochondrion</keyword>
<evidence type="ECO:0000256" key="7">
    <source>
        <dbReference type="ARBA" id="ARBA00023128"/>
    </source>
</evidence>
<dbReference type="AlphaFoldDB" id="A0A8E2E4Y8"/>
<organism evidence="11 12">
    <name type="scientific">Lepidopterella palustris CBS 459.81</name>
    <dbReference type="NCBI Taxonomy" id="1314670"/>
    <lineage>
        <taxon>Eukaryota</taxon>
        <taxon>Fungi</taxon>
        <taxon>Dikarya</taxon>
        <taxon>Ascomycota</taxon>
        <taxon>Pezizomycotina</taxon>
        <taxon>Dothideomycetes</taxon>
        <taxon>Pleosporomycetidae</taxon>
        <taxon>Mytilinidiales</taxon>
        <taxon>Argynnaceae</taxon>
        <taxon>Lepidopterella</taxon>
    </lineage>
</organism>
<dbReference type="EMBL" id="KV745132">
    <property type="protein sequence ID" value="OCK77378.1"/>
    <property type="molecule type" value="Genomic_DNA"/>
</dbReference>
<sequence length="49" mass="5398">MFGGPPPPPSKVELEAQEAYAALNVRWAAATCLVLYFSPFVIDYARKLV</sequence>
<evidence type="ECO:0000256" key="4">
    <source>
        <dbReference type="ARBA" id="ARBA00022787"/>
    </source>
</evidence>
<keyword evidence="2" id="KW-0813">Transport</keyword>